<reference evidence="3" key="1">
    <citation type="submission" date="2017-09" db="EMBL/GenBank/DDBJ databases">
        <title>Depth-based differentiation of microbial function through sediment-hosted aquifers and enrichment of novel symbionts in the deep terrestrial subsurface.</title>
        <authorList>
            <person name="Probst A.J."/>
            <person name="Ladd B."/>
            <person name="Jarett J.K."/>
            <person name="Geller-Mcgrath D.E."/>
            <person name="Sieber C.M.K."/>
            <person name="Emerson J.B."/>
            <person name="Anantharaman K."/>
            <person name="Thomas B.C."/>
            <person name="Malmstrom R."/>
            <person name="Stieglmeier M."/>
            <person name="Klingl A."/>
            <person name="Woyke T."/>
            <person name="Ryan C.M."/>
            <person name="Banfield J.F."/>
        </authorList>
    </citation>
    <scope>NUCLEOTIDE SEQUENCE [LARGE SCALE GENOMIC DNA]</scope>
</reference>
<dbReference type="Pfam" id="PF18901">
    <property type="entry name" value="DUF5657"/>
    <property type="match status" value="1"/>
</dbReference>
<keyword evidence="1" id="KW-1133">Transmembrane helix</keyword>
<organism evidence="2 3">
    <name type="scientific">candidate division WWE3 bacterium CG06_land_8_20_14_3_00_42_16</name>
    <dbReference type="NCBI Taxonomy" id="1975083"/>
    <lineage>
        <taxon>Bacteria</taxon>
        <taxon>Katanobacteria</taxon>
    </lineage>
</organism>
<keyword evidence="1" id="KW-0812">Transmembrane</keyword>
<protein>
    <submittedName>
        <fullName evidence="2">Uncharacterized protein</fullName>
    </submittedName>
</protein>
<gene>
    <name evidence="2" type="ORF">COS81_03885</name>
</gene>
<keyword evidence="1" id="KW-0472">Membrane</keyword>
<comment type="caution">
    <text evidence="2">The sequence shown here is derived from an EMBL/GenBank/DDBJ whole genome shotgun (WGS) entry which is preliminary data.</text>
</comment>
<feature type="transmembrane region" description="Helical" evidence="1">
    <location>
        <begin position="28"/>
        <end position="48"/>
    </location>
</feature>
<evidence type="ECO:0000256" key="1">
    <source>
        <dbReference type="SAM" id="Phobius"/>
    </source>
</evidence>
<accession>A0A2M7AMF8</accession>
<dbReference type="InterPro" id="IPR043716">
    <property type="entry name" value="DUF5657"/>
</dbReference>
<dbReference type="Proteomes" id="UP000229916">
    <property type="component" value="Unassembled WGS sequence"/>
</dbReference>
<dbReference type="AlphaFoldDB" id="A0A2M7AMF8"/>
<proteinExistence type="predicted"/>
<evidence type="ECO:0000313" key="2">
    <source>
        <dbReference type="EMBL" id="PIU68460.1"/>
    </source>
</evidence>
<dbReference type="EMBL" id="PEWD01000073">
    <property type="protein sequence ID" value="PIU68460.1"/>
    <property type="molecule type" value="Genomic_DNA"/>
</dbReference>
<name>A0A2M7AMF8_UNCKA</name>
<sequence length="88" mass="10066">MELGKPLEVWDSILKIIGQKEAVDWGKIVTIGLLLAIFFYVLFALLIVRQVTLMTNFLGTKLSPYIKTFAWIYVCYAVLVLLLILNVF</sequence>
<feature type="transmembrane region" description="Helical" evidence="1">
    <location>
        <begin position="69"/>
        <end position="87"/>
    </location>
</feature>
<evidence type="ECO:0000313" key="3">
    <source>
        <dbReference type="Proteomes" id="UP000229916"/>
    </source>
</evidence>